<feature type="region of interest" description="Disordered" evidence="1">
    <location>
        <begin position="176"/>
        <end position="198"/>
    </location>
</feature>
<feature type="compositionally biased region" description="Low complexity" evidence="1">
    <location>
        <begin position="799"/>
        <end position="809"/>
    </location>
</feature>
<gene>
    <name evidence="2" type="ORF">BN1205_064340</name>
</gene>
<organism evidence="2">
    <name type="scientific">Toxoplasma gondii (strain ATCC 50861 / VEG)</name>
    <dbReference type="NCBI Taxonomy" id="432359"/>
    <lineage>
        <taxon>Eukaryota</taxon>
        <taxon>Sar</taxon>
        <taxon>Alveolata</taxon>
        <taxon>Apicomplexa</taxon>
        <taxon>Conoidasida</taxon>
        <taxon>Coccidia</taxon>
        <taxon>Eucoccidiorida</taxon>
        <taxon>Eimeriorina</taxon>
        <taxon>Sarcocystidae</taxon>
        <taxon>Toxoplasma</taxon>
    </lineage>
</organism>
<feature type="region of interest" description="Disordered" evidence="1">
    <location>
        <begin position="749"/>
        <end position="775"/>
    </location>
</feature>
<feature type="region of interest" description="Disordered" evidence="1">
    <location>
        <begin position="116"/>
        <end position="146"/>
    </location>
</feature>
<dbReference type="InterPro" id="IPR036412">
    <property type="entry name" value="HAD-like_sf"/>
</dbReference>
<dbReference type="EMBL" id="LN714500">
    <property type="protein sequence ID" value="CEL76710.1"/>
    <property type="molecule type" value="Genomic_DNA"/>
</dbReference>
<feature type="compositionally biased region" description="Polar residues" evidence="1">
    <location>
        <begin position="246"/>
        <end position="257"/>
    </location>
</feature>
<feature type="region of interest" description="Disordered" evidence="1">
    <location>
        <begin position="638"/>
        <end position="661"/>
    </location>
</feature>
<feature type="compositionally biased region" description="Polar residues" evidence="1">
    <location>
        <begin position="73"/>
        <end position="87"/>
    </location>
</feature>
<feature type="compositionally biased region" description="Basic and acidic residues" evidence="1">
    <location>
        <begin position="232"/>
        <end position="245"/>
    </location>
</feature>
<dbReference type="AlphaFoldDB" id="A0A0F7V2M8"/>
<dbReference type="SUPFAM" id="SSF56784">
    <property type="entry name" value="HAD-like"/>
    <property type="match status" value="1"/>
</dbReference>
<feature type="compositionally biased region" description="Low complexity" evidence="1">
    <location>
        <begin position="765"/>
        <end position="775"/>
    </location>
</feature>
<evidence type="ECO:0000256" key="1">
    <source>
        <dbReference type="SAM" id="MobiDB-lite"/>
    </source>
</evidence>
<feature type="compositionally biased region" description="Basic and acidic residues" evidence="1">
    <location>
        <begin position="644"/>
        <end position="661"/>
    </location>
</feature>
<feature type="compositionally biased region" description="Basic and acidic residues" evidence="1">
    <location>
        <begin position="750"/>
        <end position="762"/>
    </location>
</feature>
<feature type="region of interest" description="Disordered" evidence="1">
    <location>
        <begin position="670"/>
        <end position="689"/>
    </location>
</feature>
<sequence length="847" mass="92599">MYRFKLLGKLGFDVAPPQEADPASFVAAHSANPEALACEVRGRSEGSASPHIAPASCPPFFAPGERRERDSEPSSQSEVTSWSEAQRNAPSRKSLSYSFKSLRNFSFFVPFSNSLSVSSGSRDAYPLPDREASTPSREAAKPLEKNIVEERETGARKGAQEMQTTNTGVWSREKWTTTGGRASHAGQERGDSDGTATRRPTNFEFLGLADEYKTGLLSTVHRSPTLFASVSARDRDGATDSEKTNGQRQSTSQGESTFSVHTVELNRKDDFRHKYLRKLSHARVWLPRSRRSPSHQTVTIFDWDDTLLCTTFLNVCCHTRNWEPAFDEHIQKIERHAKDLLEMAMRFGRVFIITNAVEGWVEHSSQKYLPGLVPVLQKAPIISARNRFEAVQAFLEVRRQLNREIITNLISVGDSVIEMDAVHVMGKEFSQALVKTVKLRENPSPEELAKQLEVVSSKFESICLSACSLAIGLERTWTGGTESEQESPDREALASSFVPAPGRFASDGFGVDSPSVSPPPSATSSWSAQAVSEGGVSSQPNIQSSALGSLRMHEDFADQRNGQAEAAHEEHPTLRLFARETRAWQAMHQIHEQYGLSILSRLIEEYGLQTLQRMIDENGDLAVQQFVEARRMRVTDLEGGDSLADSRGESSADGRGEAPRLEDLRSVGDAAEGQGQGDLSPQDREPEIVSKKTGLEFGAGRELRHETFQTNEKLHALDHVHAESPMRAADAAGPETLPDALGLQVNPPLDEQRRSHEGELLIHKSPVPSSCASSLSVSSSLYPTLSASTATIAPDSYVSLSSSGSSPSPGFLPSPAPVASPSRFSLASFASSSPQKPSSSRPFSPSR</sequence>
<feature type="compositionally biased region" description="Basic and acidic residues" evidence="1">
    <location>
        <begin position="128"/>
        <end position="146"/>
    </location>
</feature>
<accession>A0A0F7V2M8</accession>
<proteinExistence type="predicted"/>
<evidence type="ECO:0000313" key="2">
    <source>
        <dbReference type="EMBL" id="CEL76710.1"/>
    </source>
</evidence>
<feature type="region of interest" description="Disordered" evidence="1">
    <location>
        <begin position="508"/>
        <end position="543"/>
    </location>
</feature>
<feature type="compositionally biased region" description="Low complexity" evidence="1">
    <location>
        <begin position="819"/>
        <end position="847"/>
    </location>
</feature>
<feature type="region of interest" description="Disordered" evidence="1">
    <location>
        <begin position="231"/>
        <end position="257"/>
    </location>
</feature>
<feature type="region of interest" description="Disordered" evidence="1">
    <location>
        <begin position="41"/>
        <end position="87"/>
    </location>
</feature>
<reference evidence="2" key="1">
    <citation type="journal article" date="2015" name="PLoS ONE">
        <title>Comprehensive Evaluation of Toxoplasma gondii VEG and Neospora caninum LIV Genomes with Tachyzoite Stage Transcriptome and Proteome Defines Novel Transcript Features.</title>
        <authorList>
            <person name="Ramaprasad A."/>
            <person name="Mourier T."/>
            <person name="Naeem R."/>
            <person name="Malas T.B."/>
            <person name="Moussa E."/>
            <person name="Panigrahi A."/>
            <person name="Vermont S.J."/>
            <person name="Otto T.D."/>
            <person name="Wastling J."/>
            <person name="Pain A."/>
        </authorList>
    </citation>
    <scope>NUCLEOTIDE SEQUENCE</scope>
    <source>
        <strain evidence="2">VEG</strain>
    </source>
</reference>
<feature type="region of interest" description="Disordered" evidence="1">
    <location>
        <begin position="796"/>
        <end position="847"/>
    </location>
</feature>
<name>A0A0F7V2M8_TOXGV</name>
<dbReference type="PANTHER" id="PTHR38899:SF1">
    <property type="entry name" value="PROTEIN KINASE"/>
    <property type="match status" value="1"/>
</dbReference>
<dbReference type="PANTHER" id="PTHR38899">
    <property type="entry name" value="DOMAIN OOKINETE PROTEIN, PUTATIVE-RELATED"/>
    <property type="match status" value="1"/>
</dbReference>
<protein>
    <submittedName>
        <fullName evidence="2">Uncharacterized protein</fullName>
    </submittedName>
</protein>